<keyword evidence="2" id="KW-1185">Reference proteome</keyword>
<reference evidence="1 2" key="1">
    <citation type="submission" date="2024-05" db="EMBL/GenBank/DDBJ databases">
        <title>Haplotype-resolved chromosome-level genome assembly of Huyou (Citrus changshanensis).</title>
        <authorList>
            <person name="Miao C."/>
            <person name="Chen W."/>
            <person name="Wu Y."/>
            <person name="Wang L."/>
            <person name="Zhao S."/>
            <person name="Grierson D."/>
            <person name="Xu C."/>
            <person name="Chen K."/>
        </authorList>
    </citation>
    <scope>NUCLEOTIDE SEQUENCE [LARGE SCALE GENOMIC DNA]</scope>
    <source>
        <strain evidence="1">01-14</strain>
        <tissue evidence="1">Leaf</tissue>
    </source>
</reference>
<evidence type="ECO:0000313" key="2">
    <source>
        <dbReference type="Proteomes" id="UP001428341"/>
    </source>
</evidence>
<name>A0AAP0N0G4_9ROSI</name>
<dbReference type="EMBL" id="JBCGBO010000002">
    <property type="protein sequence ID" value="KAK9224133.1"/>
    <property type="molecule type" value="Genomic_DNA"/>
</dbReference>
<sequence length="76" mass="8850">MDRRRSIPPNDPNPLYWRAVPSKSCHVGGRYNSQLFSQGKQNRRPNRLKSSITLLPTRGGLCFRVNRHWKPFNSNS</sequence>
<comment type="caution">
    <text evidence="1">The sequence shown here is derived from an EMBL/GenBank/DDBJ whole genome shotgun (WGS) entry which is preliminary data.</text>
</comment>
<protein>
    <submittedName>
        <fullName evidence="1">Uncharacterized protein</fullName>
    </submittedName>
</protein>
<dbReference type="Proteomes" id="UP001428341">
    <property type="component" value="Unassembled WGS sequence"/>
</dbReference>
<organism evidence="1 2">
    <name type="scientific">Citrus x changshan-huyou</name>
    <dbReference type="NCBI Taxonomy" id="2935761"/>
    <lineage>
        <taxon>Eukaryota</taxon>
        <taxon>Viridiplantae</taxon>
        <taxon>Streptophyta</taxon>
        <taxon>Embryophyta</taxon>
        <taxon>Tracheophyta</taxon>
        <taxon>Spermatophyta</taxon>
        <taxon>Magnoliopsida</taxon>
        <taxon>eudicotyledons</taxon>
        <taxon>Gunneridae</taxon>
        <taxon>Pentapetalae</taxon>
        <taxon>rosids</taxon>
        <taxon>malvids</taxon>
        <taxon>Sapindales</taxon>
        <taxon>Rutaceae</taxon>
        <taxon>Aurantioideae</taxon>
        <taxon>Citrus</taxon>
    </lineage>
</organism>
<accession>A0AAP0N0G4</accession>
<evidence type="ECO:0000313" key="1">
    <source>
        <dbReference type="EMBL" id="KAK9224133.1"/>
    </source>
</evidence>
<gene>
    <name evidence="1" type="ORF">WN944_012582</name>
</gene>
<dbReference type="AlphaFoldDB" id="A0AAP0N0G4"/>
<proteinExistence type="predicted"/>